<name>A0A7C9RWJ8_9PSEU</name>
<feature type="domain" description="IraD/Gp25-like" evidence="1">
    <location>
        <begin position="24"/>
        <end position="114"/>
    </location>
</feature>
<dbReference type="SUPFAM" id="SSF160719">
    <property type="entry name" value="gpW/gp25-like"/>
    <property type="match status" value="1"/>
</dbReference>
<proteinExistence type="predicted"/>
<reference evidence="2 3" key="1">
    <citation type="submission" date="2020-03" db="EMBL/GenBank/DDBJ databases">
        <title>Isolation and identification of active actinomycetes.</title>
        <authorList>
            <person name="Sun X."/>
        </authorList>
    </citation>
    <scope>NUCLEOTIDE SEQUENCE [LARGE SCALE GENOMIC DNA]</scope>
    <source>
        <strain evidence="2 3">NEAU-D13</strain>
    </source>
</reference>
<comment type="caution">
    <text evidence="2">The sequence shown here is derived from an EMBL/GenBank/DDBJ whole genome shotgun (WGS) entry which is preliminary data.</text>
</comment>
<dbReference type="AlphaFoldDB" id="A0A7C9RWJ8"/>
<dbReference type="InterPro" id="IPR007048">
    <property type="entry name" value="IraD/Gp25-like"/>
</dbReference>
<dbReference type="RefSeq" id="WP_166052653.1">
    <property type="nucleotide sequence ID" value="NZ_JAAMPJ010000011.1"/>
</dbReference>
<evidence type="ECO:0000313" key="3">
    <source>
        <dbReference type="Proteomes" id="UP000481360"/>
    </source>
</evidence>
<organism evidence="2 3">
    <name type="scientific">Lentzea alba</name>
    <dbReference type="NCBI Taxonomy" id="2714351"/>
    <lineage>
        <taxon>Bacteria</taxon>
        <taxon>Bacillati</taxon>
        <taxon>Actinomycetota</taxon>
        <taxon>Actinomycetes</taxon>
        <taxon>Pseudonocardiales</taxon>
        <taxon>Pseudonocardiaceae</taxon>
        <taxon>Lentzea</taxon>
    </lineage>
</organism>
<sequence>MDFIGRGLSFPVRTDATGSVALVDGDREIVESIRLILATAPGERPMRPEFGCAIHDLVFAPADSTTAGQIAYEVRASLERWEPRIDLTDVVVDFAEAGNGTLLIDIRYTLSNTNDPRNLVFPFYVIPPHEDGA</sequence>
<protein>
    <submittedName>
        <fullName evidence="2">GPW/gp25 family protein</fullName>
    </submittedName>
</protein>
<dbReference type="EMBL" id="JAAMPJ010000011">
    <property type="protein sequence ID" value="NGY63846.1"/>
    <property type="molecule type" value="Genomic_DNA"/>
</dbReference>
<dbReference type="Pfam" id="PF04965">
    <property type="entry name" value="GPW_gp25"/>
    <property type="match status" value="1"/>
</dbReference>
<gene>
    <name evidence="2" type="ORF">G7043_33495</name>
</gene>
<keyword evidence="3" id="KW-1185">Reference proteome</keyword>
<accession>A0A7C9RWJ8</accession>
<evidence type="ECO:0000313" key="2">
    <source>
        <dbReference type="EMBL" id="NGY63846.1"/>
    </source>
</evidence>
<evidence type="ECO:0000259" key="1">
    <source>
        <dbReference type="Pfam" id="PF04965"/>
    </source>
</evidence>
<dbReference type="Gene3D" id="3.10.450.40">
    <property type="match status" value="1"/>
</dbReference>
<dbReference type="Proteomes" id="UP000481360">
    <property type="component" value="Unassembled WGS sequence"/>
</dbReference>